<dbReference type="AlphaFoldDB" id="A0AAV0U8V8"/>
<comment type="caution">
    <text evidence="1">The sequence shown here is derived from an EMBL/GenBank/DDBJ whole genome shotgun (WGS) entry which is preliminary data.</text>
</comment>
<reference evidence="1" key="1">
    <citation type="submission" date="2022-12" db="EMBL/GenBank/DDBJ databases">
        <authorList>
            <person name="Webb A."/>
        </authorList>
    </citation>
    <scope>NUCLEOTIDE SEQUENCE</scope>
    <source>
        <strain evidence="1">Pf2</strain>
    </source>
</reference>
<dbReference type="Proteomes" id="UP001159659">
    <property type="component" value="Unassembled WGS sequence"/>
</dbReference>
<organism evidence="1 2">
    <name type="scientific">Peronospora farinosa</name>
    <dbReference type="NCBI Taxonomy" id="134698"/>
    <lineage>
        <taxon>Eukaryota</taxon>
        <taxon>Sar</taxon>
        <taxon>Stramenopiles</taxon>
        <taxon>Oomycota</taxon>
        <taxon>Peronosporomycetes</taxon>
        <taxon>Peronosporales</taxon>
        <taxon>Peronosporaceae</taxon>
        <taxon>Peronospora</taxon>
    </lineage>
</organism>
<sequence length="231" mass="25919">MDAIRSRHDDALKEIERTLHASIINRHGRTELRVNQTVPGLPGPALRPDLQLYNHDKRRVAVIDQAIAFDQQDRDDPTSSGLAKASAENATKYASVLRHRESQGWTVHLSALVYGSLGSMAPGNYKIYMGHQGLLKREAKRLDQQLSAACIQSSCRIWSLHCAKHRARQHQDQAPCQTRGRRVTETGGLRRTAAAARRNCSSFRWPNRPHPSRKSPWGNSIWCSAVSCICI</sequence>
<name>A0AAV0U8V8_9STRA</name>
<evidence type="ECO:0000313" key="1">
    <source>
        <dbReference type="EMBL" id="CAI5733077.1"/>
    </source>
</evidence>
<dbReference type="PANTHER" id="PTHR35450">
    <property type="entry name" value="REVERSE TRANSCRIPTASE DOMAIN-CONTAINING PROTEIN"/>
    <property type="match status" value="1"/>
</dbReference>
<evidence type="ECO:0000313" key="2">
    <source>
        <dbReference type="Proteomes" id="UP001159659"/>
    </source>
</evidence>
<proteinExistence type="predicted"/>
<dbReference type="EMBL" id="CANTFK010000905">
    <property type="protein sequence ID" value="CAI5733077.1"/>
    <property type="molecule type" value="Genomic_DNA"/>
</dbReference>
<protein>
    <submittedName>
        <fullName evidence="1">Uncharacterized protein</fullName>
    </submittedName>
</protein>
<dbReference type="PANTHER" id="PTHR35450:SF2">
    <property type="entry name" value="REVERSE TRANSCRIPTASE DOMAIN-CONTAINING PROTEIN"/>
    <property type="match status" value="1"/>
</dbReference>
<accession>A0AAV0U8V8</accession>
<gene>
    <name evidence="1" type="ORF">PFR002_LOCUS7077</name>
</gene>